<dbReference type="PhylomeDB" id="A0A0G4F8Q3"/>
<dbReference type="VEuPathDB" id="CryptoDB:Cvel_2932"/>
<protein>
    <submittedName>
        <fullName evidence="1">Uncharacterized protein</fullName>
    </submittedName>
</protein>
<gene>
    <name evidence="1" type="ORF">Cvel_2932</name>
</gene>
<organism evidence="1">
    <name type="scientific">Chromera velia CCMP2878</name>
    <dbReference type="NCBI Taxonomy" id="1169474"/>
    <lineage>
        <taxon>Eukaryota</taxon>
        <taxon>Sar</taxon>
        <taxon>Alveolata</taxon>
        <taxon>Colpodellida</taxon>
        <taxon>Chromeraceae</taxon>
        <taxon>Chromera</taxon>
    </lineage>
</organism>
<evidence type="ECO:0000313" key="1">
    <source>
        <dbReference type="EMBL" id="CEM08730.1"/>
    </source>
</evidence>
<reference evidence="1" key="1">
    <citation type="submission" date="2014-11" db="EMBL/GenBank/DDBJ databases">
        <authorList>
            <person name="Otto D Thomas"/>
            <person name="Naeem Raeece"/>
        </authorList>
    </citation>
    <scope>NUCLEOTIDE SEQUENCE</scope>
</reference>
<dbReference type="AlphaFoldDB" id="A0A0G4F8Q3"/>
<dbReference type="EMBL" id="CDMZ01000187">
    <property type="protein sequence ID" value="CEM08730.1"/>
    <property type="molecule type" value="Genomic_DNA"/>
</dbReference>
<accession>A0A0G4F8Q3</accession>
<name>A0A0G4F8Q3_9ALVE</name>
<sequence length="165" mass="17797">MPNPSGTAVIGEGASMTCAAKTYEDVPMESYTTTSISYESSIVTETVPKLYRYKTRTITETATTEEVFTAYDDIIIEVESVRPSTYTEAIPALVSYSTATVSETVTVSNNHVDYISCSSAGSSPGVFFSSAGASGCLSEMKYRVVTNFYTETVPAIATYFTEDSF</sequence>
<proteinExistence type="predicted"/>